<dbReference type="AlphaFoldDB" id="A0A2M3ZU62"/>
<dbReference type="EMBL" id="GGFM01011229">
    <property type="protein sequence ID" value="MBW31980.1"/>
    <property type="molecule type" value="Transcribed_RNA"/>
</dbReference>
<name>A0A2M3ZU62_9DIPT</name>
<accession>A0A2M3ZU62</accession>
<proteinExistence type="predicted"/>
<sequence length="68" mass="6798">MAVQGRDGRSRLTMGRWHVLLLGAAPTPGGAASVASGSIAEGDSSIGRPSPFGEVLLGHGSSLRSSPL</sequence>
<organism evidence="2">
    <name type="scientific">Anopheles braziliensis</name>
    <dbReference type="NCBI Taxonomy" id="58242"/>
    <lineage>
        <taxon>Eukaryota</taxon>
        <taxon>Metazoa</taxon>
        <taxon>Ecdysozoa</taxon>
        <taxon>Arthropoda</taxon>
        <taxon>Hexapoda</taxon>
        <taxon>Insecta</taxon>
        <taxon>Pterygota</taxon>
        <taxon>Neoptera</taxon>
        <taxon>Endopterygota</taxon>
        <taxon>Diptera</taxon>
        <taxon>Nematocera</taxon>
        <taxon>Culicoidea</taxon>
        <taxon>Culicidae</taxon>
        <taxon>Anophelinae</taxon>
        <taxon>Anopheles</taxon>
    </lineage>
</organism>
<reference evidence="2" key="1">
    <citation type="submission" date="2018-01" db="EMBL/GenBank/DDBJ databases">
        <title>An insight into the sialome of Amazonian anophelines.</title>
        <authorList>
            <person name="Ribeiro J.M."/>
            <person name="Scarpassa V."/>
            <person name="Calvo E."/>
        </authorList>
    </citation>
    <scope>NUCLEOTIDE SEQUENCE</scope>
    <source>
        <tissue evidence="2">Salivary glands</tissue>
    </source>
</reference>
<evidence type="ECO:0000256" key="1">
    <source>
        <dbReference type="SAM" id="MobiDB-lite"/>
    </source>
</evidence>
<evidence type="ECO:0000313" key="2">
    <source>
        <dbReference type="EMBL" id="MBW31980.1"/>
    </source>
</evidence>
<feature type="compositionally biased region" description="Low complexity" evidence="1">
    <location>
        <begin position="27"/>
        <end position="42"/>
    </location>
</feature>
<protein>
    <submittedName>
        <fullName evidence="2">Putative secreted peptide</fullName>
    </submittedName>
</protein>
<feature type="region of interest" description="Disordered" evidence="1">
    <location>
        <begin position="27"/>
        <end position="51"/>
    </location>
</feature>